<dbReference type="InterPro" id="IPR037239">
    <property type="entry name" value="OSBP_sf"/>
</dbReference>
<dbReference type="InterPro" id="IPR007782">
    <property type="entry name" value="VKG_COase"/>
</dbReference>
<gene>
    <name evidence="2" type="ORF">EOD39_17893</name>
</gene>
<dbReference type="SUPFAM" id="SSF144000">
    <property type="entry name" value="Oxysterol-binding protein-like"/>
    <property type="match status" value="1"/>
</dbReference>
<proteinExistence type="predicted"/>
<dbReference type="Gene3D" id="3.30.70.3490">
    <property type="match status" value="1"/>
</dbReference>
<evidence type="ECO:0000313" key="3">
    <source>
        <dbReference type="Proteomes" id="UP000289886"/>
    </source>
</evidence>
<dbReference type="PANTHER" id="PTHR12639:SF6">
    <property type="entry name" value="VITAMIN K-DEPENDENT GAMMA-CARBOXYLASE"/>
    <property type="match status" value="1"/>
</dbReference>
<feature type="region of interest" description="Disordered" evidence="1">
    <location>
        <begin position="83"/>
        <end position="114"/>
    </location>
</feature>
<keyword evidence="3" id="KW-1185">Reference proteome</keyword>
<dbReference type="Proteomes" id="UP000289886">
    <property type="component" value="Unassembled WGS sequence"/>
</dbReference>
<reference evidence="2 3" key="1">
    <citation type="submission" date="2019-01" db="EMBL/GenBank/DDBJ databases">
        <title>Draft Genome and Complete Hox-Cluster Characterization of the Sterlet Sturgeon (Acipenser ruthenus).</title>
        <authorList>
            <person name="Wei Q."/>
        </authorList>
    </citation>
    <scope>NUCLEOTIDE SEQUENCE [LARGE SCALE GENOMIC DNA]</scope>
    <source>
        <strain evidence="2">WHYD16114868_AA</strain>
        <tissue evidence="2">Blood</tissue>
    </source>
</reference>
<evidence type="ECO:0000313" key="2">
    <source>
        <dbReference type="EMBL" id="RXM94529.1"/>
    </source>
</evidence>
<name>A0A444V2A7_ACIRT</name>
<dbReference type="GO" id="GO:0019842">
    <property type="term" value="F:vitamin binding"/>
    <property type="evidence" value="ECO:0007669"/>
    <property type="project" value="TreeGrafter"/>
</dbReference>
<dbReference type="GO" id="GO:0008488">
    <property type="term" value="F:gamma-glutamyl carboxylase activity"/>
    <property type="evidence" value="ECO:0007669"/>
    <property type="project" value="InterPro"/>
</dbReference>
<sequence>MKGGEGASLIVSSKKKDVHSRETGTGTGGGGAGESRMKRLFGFELSDVSSWQKFVCLLNRPTDPASLGVFRFLFALASREKERLEEKQRGARKERAKNEDEWKTSHDNLQKTSR</sequence>
<protein>
    <submittedName>
        <fullName evidence="2">Vitamin K-dependent gamma-carboxylase</fullName>
    </submittedName>
</protein>
<dbReference type="AlphaFoldDB" id="A0A444V2A7"/>
<evidence type="ECO:0000256" key="1">
    <source>
        <dbReference type="SAM" id="MobiDB-lite"/>
    </source>
</evidence>
<comment type="caution">
    <text evidence="2">The sequence shown here is derived from an EMBL/GenBank/DDBJ whole genome shotgun (WGS) entry which is preliminary data.</text>
</comment>
<dbReference type="EMBL" id="SCEB01003277">
    <property type="protein sequence ID" value="RXM94529.1"/>
    <property type="molecule type" value="Genomic_DNA"/>
</dbReference>
<accession>A0A444V2A7</accession>
<feature type="region of interest" description="Disordered" evidence="1">
    <location>
        <begin position="1"/>
        <end position="34"/>
    </location>
</feature>
<organism evidence="2 3">
    <name type="scientific">Acipenser ruthenus</name>
    <name type="common">Sterlet sturgeon</name>
    <dbReference type="NCBI Taxonomy" id="7906"/>
    <lineage>
        <taxon>Eukaryota</taxon>
        <taxon>Metazoa</taxon>
        <taxon>Chordata</taxon>
        <taxon>Craniata</taxon>
        <taxon>Vertebrata</taxon>
        <taxon>Euteleostomi</taxon>
        <taxon>Actinopterygii</taxon>
        <taxon>Chondrostei</taxon>
        <taxon>Acipenseriformes</taxon>
        <taxon>Acipenseridae</taxon>
        <taxon>Acipenser</taxon>
    </lineage>
</organism>
<dbReference type="PANTHER" id="PTHR12639">
    <property type="entry name" value="VITAMIN K-DEPENDENT GAMMA-CARBOXYLASE"/>
    <property type="match status" value="1"/>
</dbReference>